<name>A0A8S1ZN57_ARAAE</name>
<proteinExistence type="inferred from homology"/>
<feature type="compositionally biased region" description="Low complexity" evidence="10">
    <location>
        <begin position="630"/>
        <end position="643"/>
    </location>
</feature>
<dbReference type="Pfam" id="PF17004">
    <property type="entry name" value="SRP_TPR_like"/>
    <property type="match status" value="1"/>
</dbReference>
<evidence type="ECO:0000256" key="1">
    <source>
        <dbReference type="ARBA" id="ARBA00004240"/>
    </source>
</evidence>
<dbReference type="EMBL" id="LR999452">
    <property type="protein sequence ID" value="CAE5963305.1"/>
    <property type="molecule type" value="Genomic_DNA"/>
</dbReference>
<comment type="function">
    <text evidence="9">Component of the signal recognition particle (SRP) complex, a ribonucleoprotein complex that mediates the cotranslational targeting of secretory and membrane proteins to the endoplasmic reticulum (ER).</text>
</comment>
<feature type="region of interest" description="Disordered" evidence="10">
    <location>
        <begin position="537"/>
        <end position="651"/>
    </location>
</feature>
<dbReference type="GO" id="GO:0008312">
    <property type="term" value="F:7S RNA binding"/>
    <property type="evidence" value="ECO:0007669"/>
    <property type="project" value="InterPro"/>
</dbReference>
<dbReference type="AlphaFoldDB" id="A0A8S1ZN57"/>
<comment type="subcellular location">
    <subcellularLocation>
        <location evidence="2 9">Cytoplasm</location>
    </subcellularLocation>
    <subcellularLocation>
        <location evidence="1">Endoplasmic reticulum</location>
    </subcellularLocation>
</comment>
<keyword evidence="8 9" id="KW-0687">Ribonucleoprotein</keyword>
<dbReference type="GO" id="GO:0005786">
    <property type="term" value="C:signal recognition particle, endoplasmic reticulum targeting"/>
    <property type="evidence" value="ECO:0007669"/>
    <property type="project" value="UniProtKB-UniRule"/>
</dbReference>
<evidence type="ECO:0000259" key="11">
    <source>
        <dbReference type="Pfam" id="PF08492"/>
    </source>
</evidence>
<evidence type="ECO:0000256" key="7">
    <source>
        <dbReference type="ARBA" id="ARBA00023135"/>
    </source>
</evidence>
<protein>
    <recommendedName>
        <fullName evidence="4 9">Signal recognition particle subunit SRP72</fullName>
    </recommendedName>
</protein>
<evidence type="ECO:0000313" key="13">
    <source>
        <dbReference type="Proteomes" id="UP000682877"/>
    </source>
</evidence>
<dbReference type="Gene3D" id="1.25.40.10">
    <property type="entry name" value="Tetratricopeptide repeat domain"/>
    <property type="match status" value="2"/>
</dbReference>
<evidence type="ECO:0000256" key="4">
    <source>
        <dbReference type="ARBA" id="ARBA00018350"/>
    </source>
</evidence>
<gene>
    <name evidence="12" type="ORF">AARE701A_LOCUS4822</name>
</gene>
<evidence type="ECO:0000256" key="10">
    <source>
        <dbReference type="SAM" id="MobiDB-lite"/>
    </source>
</evidence>
<dbReference type="PANTHER" id="PTHR14094:SF9">
    <property type="entry name" value="SIGNAL RECOGNITION PARTICLE SUBUNIT SRP72"/>
    <property type="match status" value="1"/>
</dbReference>
<dbReference type="PANTHER" id="PTHR14094">
    <property type="entry name" value="SIGNAL RECOGNITION PARTICLE 72"/>
    <property type="match status" value="1"/>
</dbReference>
<dbReference type="SUPFAM" id="SSF48452">
    <property type="entry name" value="TPR-like"/>
    <property type="match status" value="2"/>
</dbReference>
<dbReference type="InterPro" id="IPR013699">
    <property type="entry name" value="Signal_recog_part_SRP72_RNA-bd"/>
</dbReference>
<evidence type="ECO:0000256" key="3">
    <source>
        <dbReference type="ARBA" id="ARBA00007676"/>
    </source>
</evidence>
<dbReference type="InterPro" id="IPR011990">
    <property type="entry name" value="TPR-like_helical_dom_sf"/>
</dbReference>
<keyword evidence="13" id="KW-1185">Reference proteome</keyword>
<reference evidence="12" key="1">
    <citation type="submission" date="2021-01" db="EMBL/GenBank/DDBJ databases">
        <authorList>
            <person name="Bezrukov I."/>
        </authorList>
    </citation>
    <scope>NUCLEOTIDE SEQUENCE</scope>
</reference>
<comment type="similarity">
    <text evidence="3 9">Belongs to the SRP72 family.</text>
</comment>
<dbReference type="InterPro" id="IPR031545">
    <property type="entry name" value="SRP72_TPR-like"/>
</dbReference>
<dbReference type="GO" id="GO:0043022">
    <property type="term" value="F:ribosome binding"/>
    <property type="evidence" value="ECO:0007669"/>
    <property type="project" value="TreeGrafter"/>
</dbReference>
<organism evidence="12 13">
    <name type="scientific">Arabidopsis arenosa</name>
    <name type="common">Sand rock-cress</name>
    <name type="synonym">Cardaminopsis arenosa</name>
    <dbReference type="NCBI Taxonomy" id="38785"/>
    <lineage>
        <taxon>Eukaryota</taxon>
        <taxon>Viridiplantae</taxon>
        <taxon>Streptophyta</taxon>
        <taxon>Embryophyta</taxon>
        <taxon>Tracheophyta</taxon>
        <taxon>Spermatophyta</taxon>
        <taxon>Magnoliopsida</taxon>
        <taxon>eudicotyledons</taxon>
        <taxon>Gunneridae</taxon>
        <taxon>Pentapetalae</taxon>
        <taxon>rosids</taxon>
        <taxon>malvids</taxon>
        <taxon>Brassicales</taxon>
        <taxon>Brassicaceae</taxon>
        <taxon>Camelineae</taxon>
        <taxon>Arabidopsis</taxon>
    </lineage>
</organism>
<dbReference type="InterPro" id="IPR026270">
    <property type="entry name" value="SRP72"/>
</dbReference>
<evidence type="ECO:0000256" key="2">
    <source>
        <dbReference type="ARBA" id="ARBA00004496"/>
    </source>
</evidence>
<evidence type="ECO:0000256" key="6">
    <source>
        <dbReference type="ARBA" id="ARBA00022824"/>
    </source>
</evidence>
<keyword evidence="7 9" id="KW-0733">Signal recognition particle</keyword>
<dbReference type="FunFam" id="1.25.40.10:FF:000648">
    <property type="entry name" value="Signal recognition particle subunit SRP72"/>
    <property type="match status" value="1"/>
</dbReference>
<accession>A0A8S1ZN57</accession>
<feature type="compositionally biased region" description="Basic and acidic residues" evidence="10">
    <location>
        <begin position="582"/>
        <end position="594"/>
    </location>
</feature>
<dbReference type="GO" id="GO:0005783">
    <property type="term" value="C:endoplasmic reticulum"/>
    <property type="evidence" value="ECO:0007669"/>
    <property type="project" value="UniProtKB-SubCell"/>
</dbReference>
<keyword evidence="6" id="KW-0256">Endoplasmic reticulum</keyword>
<evidence type="ECO:0000256" key="8">
    <source>
        <dbReference type="ARBA" id="ARBA00023274"/>
    </source>
</evidence>
<evidence type="ECO:0000256" key="5">
    <source>
        <dbReference type="ARBA" id="ARBA00022490"/>
    </source>
</evidence>
<sequence>MVPKSKENPKTSNPAIEDLFSSLNKHIKGSHTQRSEFEQVVKVADQVLSILPSDEDAIRCKVVALIEAKKFNDALSVINLFHKLPIDLGFQKAYCLYRLKKFDEAFVSLKGLKRDSKTLLLEAQILNRLGKVDACVDMYQKLSKSKIEWLEVNLVAALIAAGKASQVLKALESLKIKPTTTYQLAYNTACSLIENNNYVDAEQLLLTARRICQETLTDDKSSDLAYIETDLASIAVQLAYVQQVLGQTQESTSSYVDIIKRNLGDEFTLAVAVNNLVAFKGSKDIADGLRKFDMLKEKESQSFQLSQALDAKLSQKNKEAIYANRVLLLLHANKMDQARELCAALPGMFPESVVPTLLQAAVLVRENKAAKAEELLGQCAEKFPEKSKVVLLARAQIAASASHPHIAAESLSKIPDIQHLPATVSTIVALKERAGDNDGASAVLDSAIKWWSNSMTESNKLSVLMPEAAAFKLRHGQEEEASRLYEEIVKNHSSIDALVGLVTTLAQVNVEKAETYEKQLKPLPGLKAVDVDNLEKTSGAKPIEGTAASSSQEEVKKEKAKRKRKPKYPKGFDPENPGPPPDPERWLPRRDRSSYRPKRKDKRAAQIRGSQGAVNKDKQEASTSKSNQPASFKANAAAPSSSKASKKKSRR</sequence>
<dbReference type="Pfam" id="PF08492">
    <property type="entry name" value="SRP72"/>
    <property type="match status" value="1"/>
</dbReference>
<dbReference type="PIRSF" id="PIRSF038922">
    <property type="entry name" value="SRP72"/>
    <property type="match status" value="1"/>
</dbReference>
<feature type="compositionally biased region" description="Basic residues" evidence="10">
    <location>
        <begin position="558"/>
        <end position="568"/>
    </location>
</feature>
<feature type="domain" description="Signal recognition particle SRP72 subunit RNA-binding" evidence="11">
    <location>
        <begin position="546"/>
        <end position="597"/>
    </location>
</feature>
<dbReference type="Proteomes" id="UP000682877">
    <property type="component" value="Chromosome 2"/>
</dbReference>
<evidence type="ECO:0000313" key="12">
    <source>
        <dbReference type="EMBL" id="CAE5963305.1"/>
    </source>
</evidence>
<evidence type="ECO:0000256" key="9">
    <source>
        <dbReference type="PIRNR" id="PIRNR038922"/>
    </source>
</evidence>
<keyword evidence="5 9" id="KW-0963">Cytoplasm</keyword>
<dbReference type="GO" id="GO:0006614">
    <property type="term" value="P:SRP-dependent cotranslational protein targeting to membrane"/>
    <property type="evidence" value="ECO:0007669"/>
    <property type="project" value="UniProtKB-UniRule"/>
</dbReference>